<evidence type="ECO:0000256" key="2">
    <source>
        <dbReference type="SAM" id="Phobius"/>
    </source>
</evidence>
<dbReference type="Proteomes" id="UP000806528">
    <property type="component" value="Unassembled WGS sequence"/>
</dbReference>
<keyword evidence="2" id="KW-0812">Transmembrane</keyword>
<evidence type="ECO:0000256" key="1">
    <source>
        <dbReference type="SAM" id="MobiDB-lite"/>
    </source>
</evidence>
<dbReference type="RefSeq" id="WP_193123209.1">
    <property type="nucleotide sequence ID" value="NZ_JADBGI010000016.1"/>
</dbReference>
<feature type="compositionally biased region" description="Basic and acidic residues" evidence="1">
    <location>
        <begin position="10"/>
        <end position="21"/>
    </location>
</feature>
<dbReference type="EMBL" id="JADBGI010000016">
    <property type="protein sequence ID" value="MBE3000601.1"/>
    <property type="molecule type" value="Genomic_DNA"/>
</dbReference>
<feature type="region of interest" description="Disordered" evidence="1">
    <location>
        <begin position="1"/>
        <end position="21"/>
    </location>
</feature>
<keyword evidence="2" id="KW-0472">Membrane</keyword>
<evidence type="ECO:0000313" key="5">
    <source>
        <dbReference type="Proteomes" id="UP000806528"/>
    </source>
</evidence>
<accession>A0ABR9P9T5</accession>
<protein>
    <recommendedName>
        <fullName evidence="3">ACT domain-containing protein</fullName>
    </recommendedName>
</protein>
<dbReference type="PROSITE" id="PS51671">
    <property type="entry name" value="ACT"/>
    <property type="match status" value="1"/>
</dbReference>
<dbReference type="InterPro" id="IPR045865">
    <property type="entry name" value="ACT-like_dom_sf"/>
</dbReference>
<gene>
    <name evidence="4" type="ORF">IDM40_18120</name>
</gene>
<name>A0ABR9P9T5_9ACTN</name>
<dbReference type="Pfam" id="PF01842">
    <property type="entry name" value="ACT"/>
    <property type="match status" value="1"/>
</dbReference>
<sequence length="292" mass="31018">MDAATGTPRTRPDDTAHPTHDRHPLWAELAELAAVFTAGAAAHTLVLLLGHSSAGALAAVGITLILAVVATRCWRHHRRRALHHASRSADHRAAHDDPDAAGPRRIWRLRVEVSDQPGGLARLADELARTGADIRTVQVHPAGEEVTDELLVLSPSHVGPHLLRGAVHRAGARTRALQNATPHDLTDDTSDTLRLVGRVLDGTSTLPQALARLLRATEVRPGEQEPAHMEGEGNGGATLCLRGADGGHLVALRPDLPFTSLEFARAQSFVDVLTRATGTGPLPADSASRRTP</sequence>
<proteinExistence type="predicted"/>
<organism evidence="4 5">
    <name type="scientific">Nocardiopsis coralli</name>
    <dbReference type="NCBI Taxonomy" id="2772213"/>
    <lineage>
        <taxon>Bacteria</taxon>
        <taxon>Bacillati</taxon>
        <taxon>Actinomycetota</taxon>
        <taxon>Actinomycetes</taxon>
        <taxon>Streptosporangiales</taxon>
        <taxon>Nocardiopsidaceae</taxon>
        <taxon>Nocardiopsis</taxon>
    </lineage>
</organism>
<evidence type="ECO:0000313" key="4">
    <source>
        <dbReference type="EMBL" id="MBE3000601.1"/>
    </source>
</evidence>
<keyword evidence="2" id="KW-1133">Transmembrane helix</keyword>
<feature type="domain" description="ACT" evidence="3">
    <location>
        <begin position="108"/>
        <end position="198"/>
    </location>
</feature>
<feature type="transmembrane region" description="Helical" evidence="2">
    <location>
        <begin position="55"/>
        <end position="74"/>
    </location>
</feature>
<comment type="caution">
    <text evidence="4">The sequence shown here is derived from an EMBL/GenBank/DDBJ whole genome shotgun (WGS) entry which is preliminary data.</text>
</comment>
<dbReference type="InterPro" id="IPR002912">
    <property type="entry name" value="ACT_dom"/>
</dbReference>
<keyword evidence="5" id="KW-1185">Reference proteome</keyword>
<reference evidence="4 5" key="1">
    <citation type="submission" date="2020-09" db="EMBL/GenBank/DDBJ databases">
        <title>Diversity and distribution of actinomycetes associated with coral in the coast of Hainan.</title>
        <authorList>
            <person name="Li F."/>
        </authorList>
    </citation>
    <scope>NUCLEOTIDE SEQUENCE [LARGE SCALE GENOMIC DNA]</scope>
    <source>
        <strain evidence="4 5">HNM0947</strain>
    </source>
</reference>
<dbReference type="SUPFAM" id="SSF55021">
    <property type="entry name" value="ACT-like"/>
    <property type="match status" value="1"/>
</dbReference>
<evidence type="ECO:0000259" key="3">
    <source>
        <dbReference type="PROSITE" id="PS51671"/>
    </source>
</evidence>